<accession>A0A820PSE2</accession>
<dbReference type="Gene3D" id="2.60.120.200">
    <property type="match status" value="1"/>
</dbReference>
<dbReference type="SUPFAM" id="SSF49899">
    <property type="entry name" value="Concanavalin A-like lectins/glucanases"/>
    <property type="match status" value="1"/>
</dbReference>
<protein>
    <recommendedName>
        <fullName evidence="3">LamG-like jellyroll fold domain-containing protein</fullName>
    </recommendedName>
</protein>
<dbReference type="Proteomes" id="UP000663881">
    <property type="component" value="Unassembled WGS sequence"/>
</dbReference>
<dbReference type="EMBL" id="CAJOAY010028647">
    <property type="protein sequence ID" value="CAF4407347.1"/>
    <property type="molecule type" value="Genomic_DNA"/>
</dbReference>
<comment type="caution">
    <text evidence="1">The sequence shown here is derived from an EMBL/GenBank/DDBJ whole genome shotgun (WGS) entry which is preliminary data.</text>
</comment>
<evidence type="ECO:0008006" key="3">
    <source>
        <dbReference type="Google" id="ProtNLM"/>
    </source>
</evidence>
<name>A0A820PSE2_9BILA</name>
<proteinExistence type="predicted"/>
<dbReference type="AlphaFoldDB" id="A0A820PSE2"/>
<dbReference type="InterPro" id="IPR013320">
    <property type="entry name" value="ConA-like_dom_sf"/>
</dbReference>
<gene>
    <name evidence="1" type="ORF">OKA104_LOCUS51740</name>
</gene>
<dbReference type="Pfam" id="PF13385">
    <property type="entry name" value="Laminin_G_3"/>
    <property type="match status" value="1"/>
</dbReference>
<reference evidence="1" key="1">
    <citation type="submission" date="2021-02" db="EMBL/GenBank/DDBJ databases">
        <authorList>
            <person name="Nowell W R."/>
        </authorList>
    </citation>
    <scope>NUCLEOTIDE SEQUENCE</scope>
</reference>
<feature type="non-terminal residue" evidence="1">
    <location>
        <position position="1"/>
    </location>
</feature>
<evidence type="ECO:0000313" key="2">
    <source>
        <dbReference type="Proteomes" id="UP000663881"/>
    </source>
</evidence>
<organism evidence="1 2">
    <name type="scientific">Adineta steineri</name>
    <dbReference type="NCBI Taxonomy" id="433720"/>
    <lineage>
        <taxon>Eukaryota</taxon>
        <taxon>Metazoa</taxon>
        <taxon>Spiralia</taxon>
        <taxon>Gnathifera</taxon>
        <taxon>Rotifera</taxon>
        <taxon>Eurotatoria</taxon>
        <taxon>Bdelloidea</taxon>
        <taxon>Adinetida</taxon>
        <taxon>Adinetidae</taxon>
        <taxon>Adineta</taxon>
    </lineage>
</organism>
<evidence type="ECO:0000313" key="1">
    <source>
        <dbReference type="EMBL" id="CAF4407347.1"/>
    </source>
</evidence>
<sequence length="106" mass="11576">MGFWNDDVTSGTTLSANAWYHIAFVYDNSSQTQIIYLNGVQDTNRSSAGPYLGGSGAINIGNYYNGSNNTYDGFIDQVTLYMNARSASDILSDATFSTWHSFDCGI</sequence>